<evidence type="ECO:0000256" key="3">
    <source>
        <dbReference type="ARBA" id="ARBA00022505"/>
    </source>
</evidence>
<dbReference type="InterPro" id="IPR013611">
    <property type="entry name" value="Transp-assoc_OB_typ2"/>
</dbReference>
<feature type="domain" description="ABC transporter" evidence="11">
    <location>
        <begin position="5"/>
        <end position="243"/>
    </location>
</feature>
<dbReference type="GO" id="GO:0016887">
    <property type="term" value="F:ATP hydrolysis activity"/>
    <property type="evidence" value="ECO:0007669"/>
    <property type="project" value="InterPro"/>
</dbReference>
<dbReference type="InterPro" id="IPR008995">
    <property type="entry name" value="Mo/tungstate-bd_C_term_dom"/>
</dbReference>
<comment type="subcellular location">
    <subcellularLocation>
        <location evidence="1">Cell membrane</location>
        <topology evidence="1">Peripheral membrane protein</topology>
    </subcellularLocation>
</comment>
<keyword evidence="4" id="KW-0547">Nucleotide-binding</keyword>
<keyword evidence="3" id="KW-0500">Molybdenum</keyword>
<evidence type="ECO:0000256" key="5">
    <source>
        <dbReference type="ARBA" id="ARBA00022840"/>
    </source>
</evidence>
<dbReference type="InterPro" id="IPR017871">
    <property type="entry name" value="ABC_transporter-like_CS"/>
</dbReference>
<dbReference type="SMART" id="SM00382">
    <property type="entry name" value="AAA"/>
    <property type="match status" value="1"/>
</dbReference>
<accession>Q12VR9</accession>
<evidence type="ECO:0000313" key="12">
    <source>
        <dbReference type="EMBL" id="ABE52457.1"/>
    </source>
</evidence>
<dbReference type="RefSeq" id="WP_011499601.1">
    <property type="nucleotide sequence ID" value="NC_007955.1"/>
</dbReference>
<keyword evidence="5" id="KW-0067">ATP-binding</keyword>
<dbReference type="KEGG" id="mbu:Mbur_1551"/>
<evidence type="ECO:0000313" key="13">
    <source>
        <dbReference type="Proteomes" id="UP000001979"/>
    </source>
</evidence>
<dbReference type="AlphaFoldDB" id="Q12VR9"/>
<dbReference type="PROSITE" id="PS00211">
    <property type="entry name" value="ABC_TRANSPORTER_1"/>
    <property type="match status" value="1"/>
</dbReference>
<dbReference type="GO" id="GO:1901238">
    <property type="term" value="F:ABC-type tungstate transporter activity"/>
    <property type="evidence" value="ECO:0007669"/>
    <property type="project" value="UniProtKB-EC"/>
</dbReference>
<comment type="subunit">
    <text evidence="7">The complex is composed of two ATP-binding proteins (WtpC), two transmembrane proteins (WtpB) and a solute-binding protein (WtpA).</text>
</comment>
<dbReference type="PANTHER" id="PTHR42781:SF4">
    <property type="entry name" value="SPERMIDINE_PUTRESCINE IMPORT ATP-BINDING PROTEIN POTA"/>
    <property type="match status" value="1"/>
</dbReference>
<evidence type="ECO:0000256" key="7">
    <source>
        <dbReference type="ARBA" id="ARBA00038781"/>
    </source>
</evidence>
<evidence type="ECO:0000256" key="6">
    <source>
        <dbReference type="ARBA" id="ARBA00038307"/>
    </source>
</evidence>
<evidence type="ECO:0000256" key="9">
    <source>
        <dbReference type="ARBA" id="ARBA00041133"/>
    </source>
</evidence>
<dbReference type="Proteomes" id="UP000001979">
    <property type="component" value="Chromosome"/>
</dbReference>
<dbReference type="Pfam" id="PF00005">
    <property type="entry name" value="ABC_tran"/>
    <property type="match status" value="1"/>
</dbReference>
<dbReference type="GO" id="GO:0043190">
    <property type="term" value="C:ATP-binding cassette (ABC) transporter complex"/>
    <property type="evidence" value="ECO:0007669"/>
    <property type="project" value="InterPro"/>
</dbReference>
<sequence>MGIKVSLSKKYRSHGRKGSGDDIFSLDVSFEVGDELVVLFGRSGSGKTTTLRCIAGLETPECGNIVVNGKTYYDSESGIDLKPQYRRPGYVFQNYALFPHMDVGKNIVYGLKGWSPEKKKERLFEMLRLLHIEGLEGRYPSQLSGGQKQRVALARALAPSPDILLLDEPFSALDMVVRMRLRERIKVIQKELGIPIMFITHSPEEAFSLADRVVVLHDGQVHQSGSPRDVFYSPVDRDVAELVGVSNIFGNGNVVDSCPAGFVLESRGIQFVTSSDVAGLDNVSWGVRPENIHLMVYNEDSLSDEGNVFAGTILDVTDKGSSKLMAVELDGSNVVLFCDVPTRLLDDVQGSRVIVKIAANDVLVFE</sequence>
<dbReference type="GeneID" id="3997787"/>
<evidence type="ECO:0000256" key="8">
    <source>
        <dbReference type="ARBA" id="ARBA00039025"/>
    </source>
</evidence>
<dbReference type="InterPro" id="IPR027417">
    <property type="entry name" value="P-loop_NTPase"/>
</dbReference>
<dbReference type="EC" id="7.3.2.6" evidence="8"/>
<evidence type="ECO:0000256" key="10">
    <source>
        <dbReference type="ARBA" id="ARBA00047936"/>
    </source>
</evidence>
<keyword evidence="2" id="KW-0813">Transport</keyword>
<comment type="catalytic activity">
    <reaction evidence="10">
        <text>tungstate(in) + ATP + H2O = tungstate(out) + ADP + phosphate + H(+)</text>
        <dbReference type="Rhea" id="RHEA:35027"/>
        <dbReference type="ChEBI" id="CHEBI:15377"/>
        <dbReference type="ChEBI" id="CHEBI:15378"/>
        <dbReference type="ChEBI" id="CHEBI:30616"/>
        <dbReference type="ChEBI" id="CHEBI:43474"/>
        <dbReference type="ChEBI" id="CHEBI:46502"/>
        <dbReference type="ChEBI" id="CHEBI:456216"/>
        <dbReference type="EC" id="7.3.2.6"/>
    </reaction>
</comment>
<dbReference type="PANTHER" id="PTHR42781">
    <property type="entry name" value="SPERMIDINE/PUTRESCINE IMPORT ATP-BINDING PROTEIN POTA"/>
    <property type="match status" value="1"/>
</dbReference>
<dbReference type="PROSITE" id="PS50893">
    <property type="entry name" value="ABC_TRANSPORTER_2"/>
    <property type="match status" value="1"/>
</dbReference>
<gene>
    <name evidence="12" type="primary">modC</name>
    <name evidence="12" type="ordered locus">Mbur_1551</name>
</gene>
<reference evidence="13" key="1">
    <citation type="journal article" date="2009" name="ISME J.">
        <title>The genome sequence of the psychrophilic archaeon, Methanococcoides burtonii: the role of genome evolution in cold adaptation.</title>
        <authorList>
            <person name="Allen M.A."/>
            <person name="Lauro F.M."/>
            <person name="Williams T.J."/>
            <person name="Burg D."/>
            <person name="Siddiqui K.S."/>
            <person name="De Francisci D."/>
            <person name="Chong K.W."/>
            <person name="Pilak O."/>
            <person name="Chew H.H."/>
            <person name="De Maere M.Z."/>
            <person name="Ting L."/>
            <person name="Katrib M."/>
            <person name="Ng C."/>
            <person name="Sowers K.R."/>
            <person name="Galperin M.Y."/>
            <person name="Anderson I.J."/>
            <person name="Ivanova N."/>
            <person name="Dalin E."/>
            <person name="Martinez M."/>
            <person name="Lapidus A."/>
            <person name="Hauser L."/>
            <person name="Land M."/>
            <person name="Thomas T."/>
            <person name="Cavicchioli R."/>
        </authorList>
    </citation>
    <scope>NUCLEOTIDE SEQUENCE [LARGE SCALE GENOMIC DNA]</scope>
    <source>
        <strain evidence="13">DSM 6242 / NBRC 107633 / OCM 468 / ACE-M</strain>
    </source>
</reference>
<dbReference type="InterPro" id="IPR003593">
    <property type="entry name" value="AAA+_ATPase"/>
</dbReference>
<dbReference type="InterPro" id="IPR003439">
    <property type="entry name" value="ABC_transporter-like_ATP-bd"/>
</dbReference>
<evidence type="ECO:0000259" key="11">
    <source>
        <dbReference type="PROSITE" id="PS50893"/>
    </source>
</evidence>
<dbReference type="InterPro" id="IPR050093">
    <property type="entry name" value="ABC_SmlMolc_Importer"/>
</dbReference>
<organism evidence="12 13">
    <name type="scientific">Methanococcoides burtonii (strain DSM 6242 / NBRC 107633 / OCM 468 / ACE-M)</name>
    <dbReference type="NCBI Taxonomy" id="259564"/>
    <lineage>
        <taxon>Archaea</taxon>
        <taxon>Methanobacteriati</taxon>
        <taxon>Methanobacteriota</taxon>
        <taxon>Stenosarchaea group</taxon>
        <taxon>Methanomicrobia</taxon>
        <taxon>Methanosarcinales</taxon>
        <taxon>Methanosarcinaceae</taxon>
        <taxon>Methanococcoides</taxon>
    </lineage>
</organism>
<protein>
    <recommendedName>
        <fullName evidence="9">Molybdate/tungstate import ATP-binding protein WtpC</fullName>
        <ecNumber evidence="8">7.3.2.6</ecNumber>
    </recommendedName>
</protein>
<evidence type="ECO:0000256" key="2">
    <source>
        <dbReference type="ARBA" id="ARBA00022448"/>
    </source>
</evidence>
<dbReference type="Gene3D" id="3.40.50.300">
    <property type="entry name" value="P-loop containing nucleotide triphosphate hydrolases"/>
    <property type="match status" value="1"/>
</dbReference>
<evidence type="ECO:0000256" key="4">
    <source>
        <dbReference type="ARBA" id="ARBA00022741"/>
    </source>
</evidence>
<dbReference type="OrthoDB" id="18368at2157"/>
<dbReference type="EMBL" id="CP000300">
    <property type="protein sequence ID" value="ABE52457.1"/>
    <property type="molecule type" value="Genomic_DNA"/>
</dbReference>
<dbReference type="STRING" id="259564.Mbur_1551"/>
<name>Q12VR9_METBU</name>
<dbReference type="SUPFAM" id="SSF50331">
    <property type="entry name" value="MOP-like"/>
    <property type="match status" value="1"/>
</dbReference>
<keyword evidence="13" id="KW-1185">Reference proteome</keyword>
<dbReference type="HOGENOM" id="CLU_000604_1_1_2"/>
<dbReference type="SUPFAM" id="SSF52540">
    <property type="entry name" value="P-loop containing nucleoside triphosphate hydrolases"/>
    <property type="match status" value="1"/>
</dbReference>
<proteinExistence type="inferred from homology"/>
<dbReference type="Pfam" id="PF08402">
    <property type="entry name" value="TOBE_2"/>
    <property type="match status" value="1"/>
</dbReference>
<dbReference type="GO" id="GO:0005524">
    <property type="term" value="F:ATP binding"/>
    <property type="evidence" value="ECO:0007669"/>
    <property type="project" value="UniProtKB-KW"/>
</dbReference>
<evidence type="ECO:0000256" key="1">
    <source>
        <dbReference type="ARBA" id="ARBA00004202"/>
    </source>
</evidence>
<comment type="similarity">
    <text evidence="6">Belongs to the ABC transporter superfamily. Sulfate/tungstate importer (TC 3.A.1.6) family.</text>
</comment>